<sequence length="335" mass="33032">MQGQIPYEVSYHVSIDDCNDALSLKFLNVNDNNLLGAVDSACDFKGKLLLERQDVGDAWCLPTITVEVGYDCNLTNCDSWLFETSYWYRFNCDEDGYGYCWDKSADELRMSSSSIDLGSTSSSSSIDLGGGTASSSSSSIGGGGDTASSSSSSIGGGGDTASSSSSSIGGGGDTASSSSSSIGGGGDTASSSSSSIGGGGDTASSSSSSIGGGGDTASSSSSLDLDGISSSLEGIVSSSSSSVVGGGNDGGGNPSSKSTTKGTSGGKVTVIDSVDAVVSTTINGQATVVSTKVLSTRTTSQPGDSPSTGSNSVNGAIMIKNAFSSVLTMLLVILL</sequence>
<gene>
    <name evidence="2" type="ORF">KQ657_004509</name>
</gene>
<keyword evidence="3" id="KW-1185">Reference proteome</keyword>
<comment type="caution">
    <text evidence="2">The sequence shown here is derived from an EMBL/GenBank/DDBJ whole genome shotgun (WGS) entry which is preliminary data.</text>
</comment>
<dbReference type="Gene3D" id="2.150.10.10">
    <property type="entry name" value="Serralysin-like metalloprotease, C-terminal"/>
    <property type="match status" value="1"/>
</dbReference>
<dbReference type="EMBL" id="JAHMUF010000006">
    <property type="protein sequence ID" value="KAG7194828.1"/>
    <property type="molecule type" value="Genomic_DNA"/>
</dbReference>
<feature type="compositionally biased region" description="Gly residues" evidence="1">
    <location>
        <begin position="244"/>
        <end position="253"/>
    </location>
</feature>
<name>A0A9P7VB97_9ASCO</name>
<reference evidence="2" key="1">
    <citation type="submission" date="2021-03" db="EMBL/GenBank/DDBJ databases">
        <authorList>
            <person name="Palmer J.M."/>
        </authorList>
    </citation>
    <scope>NUCLEOTIDE SEQUENCE</scope>
    <source>
        <strain evidence="2">ARV_011</strain>
    </source>
</reference>
<proteinExistence type="predicted"/>
<feature type="region of interest" description="Disordered" evidence="1">
    <location>
        <begin position="116"/>
        <end position="225"/>
    </location>
</feature>
<accession>A0A9P7VB97</accession>
<dbReference type="AlphaFoldDB" id="A0A9P7VB97"/>
<feature type="compositionally biased region" description="Low complexity" evidence="1">
    <location>
        <begin position="216"/>
        <end position="225"/>
    </location>
</feature>
<feature type="compositionally biased region" description="Low complexity" evidence="1">
    <location>
        <begin position="116"/>
        <end position="139"/>
    </location>
</feature>
<evidence type="ECO:0000313" key="2">
    <source>
        <dbReference type="EMBL" id="KAG7194828.1"/>
    </source>
</evidence>
<organism evidence="2 3">
    <name type="scientific">Scheffersomyces spartinae</name>
    <dbReference type="NCBI Taxonomy" id="45513"/>
    <lineage>
        <taxon>Eukaryota</taxon>
        <taxon>Fungi</taxon>
        <taxon>Dikarya</taxon>
        <taxon>Ascomycota</taxon>
        <taxon>Saccharomycotina</taxon>
        <taxon>Pichiomycetes</taxon>
        <taxon>Debaryomycetaceae</taxon>
        <taxon>Scheffersomyces</taxon>
    </lineage>
</organism>
<evidence type="ECO:0000256" key="1">
    <source>
        <dbReference type="SAM" id="MobiDB-lite"/>
    </source>
</evidence>
<protein>
    <submittedName>
        <fullName evidence="2">Uncharacterized protein</fullName>
    </submittedName>
</protein>
<dbReference type="InterPro" id="IPR011049">
    <property type="entry name" value="Serralysin-like_metalloprot_C"/>
</dbReference>
<dbReference type="GeneID" id="66117883"/>
<evidence type="ECO:0000313" key="3">
    <source>
        <dbReference type="Proteomes" id="UP000790833"/>
    </source>
</evidence>
<dbReference type="Proteomes" id="UP000790833">
    <property type="component" value="Unassembled WGS sequence"/>
</dbReference>
<feature type="region of interest" description="Disordered" evidence="1">
    <location>
        <begin position="237"/>
        <end position="266"/>
    </location>
</feature>
<dbReference type="RefSeq" id="XP_043050375.1">
    <property type="nucleotide sequence ID" value="XM_043195178.1"/>
</dbReference>